<keyword evidence="2" id="KW-1185">Reference proteome</keyword>
<protein>
    <submittedName>
        <fullName evidence="1">Uncharacterized protein</fullName>
    </submittedName>
</protein>
<organism evidence="1 2">
    <name type="scientific">Haloplanus rubicundus</name>
    <dbReference type="NCBI Taxonomy" id="1547898"/>
    <lineage>
        <taxon>Archaea</taxon>
        <taxon>Methanobacteriati</taxon>
        <taxon>Methanobacteriota</taxon>
        <taxon>Stenosarchaea group</taxon>
        <taxon>Halobacteria</taxon>
        <taxon>Halobacteriales</taxon>
        <taxon>Haloferacaceae</taxon>
        <taxon>Haloplanus</taxon>
    </lineage>
</organism>
<sequence>MMFTDPLIGANKWNHLYKIKMGIQICLDGRISQLKRLNLQYVANIVGRPISNVSNLEFK</sequence>
<reference evidence="1 2" key="1">
    <citation type="submission" date="2018-07" db="EMBL/GenBank/DDBJ databases">
        <title>Genome sequences of Haloplanus sp. CBA1113.</title>
        <authorList>
            <person name="Kim Y.B."/>
            <person name="Roh S.W."/>
        </authorList>
    </citation>
    <scope>NUCLEOTIDE SEQUENCE [LARGE SCALE GENOMIC DNA]</scope>
    <source>
        <strain evidence="1 2">CBA1113</strain>
    </source>
</reference>
<accession>A0A345E2Z5</accession>
<proteinExistence type="predicted"/>
<dbReference type="AlphaFoldDB" id="A0A345E2Z5"/>
<evidence type="ECO:0000313" key="2">
    <source>
        <dbReference type="Proteomes" id="UP000253273"/>
    </source>
</evidence>
<evidence type="ECO:0000313" key="1">
    <source>
        <dbReference type="EMBL" id="AXG06567.1"/>
    </source>
</evidence>
<gene>
    <name evidence="1" type="ORF">DU500_09085</name>
</gene>
<dbReference type="KEGG" id="haj:DU500_09085"/>
<name>A0A345E2Z5_9EURY</name>
<dbReference type="EMBL" id="CP031150">
    <property type="protein sequence ID" value="AXG06567.1"/>
    <property type="molecule type" value="Genomic_DNA"/>
</dbReference>
<dbReference type="Proteomes" id="UP000253273">
    <property type="component" value="Chromosome"/>
</dbReference>